<dbReference type="PANTHER" id="PTHR21666:SF289">
    <property type="entry name" value="L-ALA--D-GLU ENDOPEPTIDASE"/>
    <property type="match status" value="1"/>
</dbReference>
<feature type="domain" description="M23ase beta-sheet core" evidence="3">
    <location>
        <begin position="137"/>
        <end position="172"/>
    </location>
</feature>
<accession>A0A6I2MPD2</accession>
<keyword evidence="5" id="KW-1185">Reference proteome</keyword>
<dbReference type="SUPFAM" id="SSF51261">
    <property type="entry name" value="Duplicated hybrid motif"/>
    <property type="match status" value="2"/>
</dbReference>
<name>A0A6I2MPD2_9FLAO</name>
<dbReference type="AlphaFoldDB" id="A0A6I2MPD2"/>
<feature type="signal peptide" evidence="2">
    <location>
        <begin position="1"/>
        <end position="18"/>
    </location>
</feature>
<keyword evidence="1 2" id="KW-0732">Signal</keyword>
<dbReference type="CDD" id="cd12797">
    <property type="entry name" value="M23_peptidase"/>
    <property type="match status" value="1"/>
</dbReference>
<dbReference type="PANTHER" id="PTHR21666">
    <property type="entry name" value="PEPTIDASE-RELATED"/>
    <property type="match status" value="1"/>
</dbReference>
<proteinExistence type="predicted"/>
<sequence length="564" mass="64574">MSRRFLIFLLLFPLAISAQDTRYPQDEFRSPLDIPLILAGTFGELRSNHFHSGIDIKTQQRQGLPVYAIGDGTVTRIKVALWGYGKVLYVAHPNGYTSVYGHLQKFSPKIEEYIKKIQYNKKSYEVEAFPEYGEIKLEKGEIIAYSGNTGGSSGPHLHFEIRSSISEKPTNPLLYGLEVRDATNPTLLGLYGYPLSENAQLNQSATKTQINFTKQKDGSFLADKVTALGTIGFGFVGFDRQDLAANKNGVYSVRQLVNGQVYTDYDFESFSFAETRYINTLIDYDHFGKYRQRIQKCFKSPGNHLSIYNTLVNDGKIKVNEGLSYTVEILIYDLEGNLTKLVIPVEGKKQILKIKDETPKTENYIIAKRPNNFDLGIAKVYFPANTFYENFYMDLKEGTDTVMIHNNRVPAHKNFTLTFDVTKYTAKERKQLFIARLDKDLKPSYTSTYKRGNTFSTRTRYLGTYTLAKDTIAPTIRTKNFKNKQWLTNYKYLSLLISDDLSGIDTYSATLNGEWILMEYEPKTRTLTYNFDDKILDKKQCLLKVNVKDNVGNSTTYEVTFFRK</sequence>
<organism evidence="4 5">
    <name type="scientific">Maribacter luteus</name>
    <dbReference type="NCBI Taxonomy" id="2594478"/>
    <lineage>
        <taxon>Bacteria</taxon>
        <taxon>Pseudomonadati</taxon>
        <taxon>Bacteroidota</taxon>
        <taxon>Flavobacteriia</taxon>
        <taxon>Flavobacteriales</taxon>
        <taxon>Flavobacteriaceae</taxon>
        <taxon>Maribacter</taxon>
    </lineage>
</organism>
<evidence type="ECO:0000259" key="3">
    <source>
        <dbReference type="Pfam" id="PF01551"/>
    </source>
</evidence>
<evidence type="ECO:0000256" key="2">
    <source>
        <dbReference type="SAM" id="SignalP"/>
    </source>
</evidence>
<protein>
    <submittedName>
        <fullName evidence="4">Peptidoglycan DD-metalloendopeptidase family protein</fullName>
    </submittedName>
</protein>
<dbReference type="InterPro" id="IPR016047">
    <property type="entry name" value="M23ase_b-sheet_dom"/>
</dbReference>
<dbReference type="Proteomes" id="UP000443153">
    <property type="component" value="Unassembled WGS sequence"/>
</dbReference>
<dbReference type="EMBL" id="WKJH01000026">
    <property type="protein sequence ID" value="MRX65693.1"/>
    <property type="molecule type" value="Genomic_DNA"/>
</dbReference>
<dbReference type="RefSeq" id="WP_154368779.1">
    <property type="nucleotide sequence ID" value="NZ_WKJH01000026.1"/>
</dbReference>
<feature type="chain" id="PRO_5026208178" evidence="2">
    <location>
        <begin position="19"/>
        <end position="564"/>
    </location>
</feature>
<dbReference type="InterPro" id="IPR050570">
    <property type="entry name" value="Cell_wall_metabolism_enzyme"/>
</dbReference>
<evidence type="ECO:0000256" key="1">
    <source>
        <dbReference type="ARBA" id="ARBA00022729"/>
    </source>
</evidence>
<dbReference type="Gene3D" id="2.70.70.10">
    <property type="entry name" value="Glucose Permease (Domain IIA)"/>
    <property type="match status" value="1"/>
</dbReference>
<reference evidence="4 5" key="1">
    <citation type="submission" date="2019-11" db="EMBL/GenBank/DDBJ databases">
        <title>Maribacter lutea sp. nov., a marine bacterium isolated from intertidal sand.</title>
        <authorList>
            <person name="Liu A."/>
        </authorList>
    </citation>
    <scope>NUCLEOTIDE SEQUENCE [LARGE SCALE GENOMIC DNA]</scope>
    <source>
        <strain evidence="4 5">RZ05</strain>
    </source>
</reference>
<dbReference type="OrthoDB" id="9810477at2"/>
<evidence type="ECO:0000313" key="5">
    <source>
        <dbReference type="Proteomes" id="UP000443153"/>
    </source>
</evidence>
<gene>
    <name evidence="4" type="ORF">GJ691_16190</name>
</gene>
<dbReference type="InterPro" id="IPR011055">
    <property type="entry name" value="Dup_hybrid_motif"/>
</dbReference>
<evidence type="ECO:0000313" key="4">
    <source>
        <dbReference type="EMBL" id="MRX65693.1"/>
    </source>
</evidence>
<feature type="domain" description="M23ase beta-sheet core" evidence="3">
    <location>
        <begin position="50"/>
        <end position="116"/>
    </location>
</feature>
<dbReference type="GO" id="GO:0004222">
    <property type="term" value="F:metalloendopeptidase activity"/>
    <property type="evidence" value="ECO:0007669"/>
    <property type="project" value="TreeGrafter"/>
</dbReference>
<dbReference type="Pfam" id="PF01551">
    <property type="entry name" value="Peptidase_M23"/>
    <property type="match status" value="2"/>
</dbReference>
<comment type="caution">
    <text evidence="4">The sequence shown here is derived from an EMBL/GenBank/DDBJ whole genome shotgun (WGS) entry which is preliminary data.</text>
</comment>